<organism evidence="2 3">
    <name type="scientific">Thlaspi arvense</name>
    <name type="common">Field penny-cress</name>
    <dbReference type="NCBI Taxonomy" id="13288"/>
    <lineage>
        <taxon>Eukaryota</taxon>
        <taxon>Viridiplantae</taxon>
        <taxon>Streptophyta</taxon>
        <taxon>Embryophyta</taxon>
        <taxon>Tracheophyta</taxon>
        <taxon>Spermatophyta</taxon>
        <taxon>Magnoliopsida</taxon>
        <taxon>eudicotyledons</taxon>
        <taxon>Gunneridae</taxon>
        <taxon>Pentapetalae</taxon>
        <taxon>rosids</taxon>
        <taxon>malvids</taxon>
        <taxon>Brassicales</taxon>
        <taxon>Brassicaceae</taxon>
        <taxon>Thlaspideae</taxon>
        <taxon>Thlaspi</taxon>
    </lineage>
</organism>
<keyword evidence="1" id="KW-0732">Signal</keyword>
<proteinExistence type="predicted"/>
<sequence>MAASSLTLFCLFLSLSSSPSSSLNILRRTISSQSNGLDLLSFSYTTLSSLDLDRPSLAADDIHDLLPLYGFPKGLLPDNVKSYTVSDDGAFTVDLISSCYVNFPGQLVFYDKKISGKLSYGSAKDVQGIKAKEFFIWAPITAMDSDPASGTIVFSVGFVSKTLPASMFDNVPSCSRKPSLLESA</sequence>
<evidence type="ECO:0000256" key="1">
    <source>
        <dbReference type="SAM" id="SignalP"/>
    </source>
</evidence>
<dbReference type="Pfam" id="PF04398">
    <property type="entry name" value="DUF538"/>
    <property type="match status" value="1"/>
</dbReference>
<evidence type="ECO:0000313" key="2">
    <source>
        <dbReference type="EMBL" id="CAH2033481.1"/>
    </source>
</evidence>
<feature type="signal peptide" evidence="1">
    <location>
        <begin position="1"/>
        <end position="22"/>
    </location>
</feature>
<dbReference type="AlphaFoldDB" id="A0AAU9R527"/>
<dbReference type="SUPFAM" id="SSF141562">
    <property type="entry name" value="At5g01610-like"/>
    <property type="match status" value="1"/>
</dbReference>
<name>A0AAU9R527_THLAR</name>
<dbReference type="EMBL" id="OU466857">
    <property type="protein sequence ID" value="CAH2033481.1"/>
    <property type="molecule type" value="Genomic_DNA"/>
</dbReference>
<dbReference type="PANTHER" id="PTHR31676:SF96">
    <property type="entry name" value="EXPRESSED PROTEIN"/>
    <property type="match status" value="1"/>
</dbReference>
<dbReference type="InterPro" id="IPR036758">
    <property type="entry name" value="At5g01610-like"/>
</dbReference>
<protein>
    <submittedName>
        <fullName evidence="2">Uncharacterized protein</fullName>
    </submittedName>
</protein>
<accession>A0AAU9R527</accession>
<dbReference type="Gene3D" id="2.30.240.10">
    <property type="entry name" value="At5g01610-like"/>
    <property type="match status" value="1"/>
</dbReference>
<dbReference type="InterPro" id="IPR007493">
    <property type="entry name" value="DUF538"/>
</dbReference>
<feature type="chain" id="PRO_5043684238" evidence="1">
    <location>
        <begin position="23"/>
        <end position="184"/>
    </location>
</feature>
<dbReference type="PANTHER" id="PTHR31676">
    <property type="entry name" value="T31J12.3 PROTEIN-RELATED"/>
    <property type="match status" value="1"/>
</dbReference>
<gene>
    <name evidence="2" type="ORF">TAV2_LOCUS2226</name>
</gene>
<evidence type="ECO:0000313" key="3">
    <source>
        <dbReference type="Proteomes" id="UP000836841"/>
    </source>
</evidence>
<keyword evidence="3" id="KW-1185">Reference proteome</keyword>
<reference evidence="2 3" key="1">
    <citation type="submission" date="2022-03" db="EMBL/GenBank/DDBJ databases">
        <authorList>
            <person name="Nunn A."/>
            <person name="Chopra R."/>
            <person name="Nunn A."/>
            <person name="Contreras Garrido A."/>
        </authorList>
    </citation>
    <scope>NUCLEOTIDE SEQUENCE [LARGE SCALE GENOMIC DNA]</scope>
</reference>
<dbReference type="Proteomes" id="UP000836841">
    <property type="component" value="Chromosome 1"/>
</dbReference>